<gene>
    <name evidence="1" type="ORF">JJJA_0064</name>
</gene>
<protein>
    <submittedName>
        <fullName evidence="1">Uncharacterized protein</fullName>
    </submittedName>
</protein>
<dbReference type="Proteomes" id="UP000018886">
    <property type="component" value="Segment"/>
</dbReference>
<proteinExistence type="predicted"/>
<reference evidence="1 2" key="1">
    <citation type="journal article" date="2014" name="Virol. J.">
        <title>First genome sequences of Achromobacter phages reveal new members of the N4 family.</title>
        <authorList>
            <person name="Wittmann J."/>
            <person name="Dreiseikelmann B."/>
            <person name="Rohde M."/>
            <person name="Meier-Kolthoff J.P."/>
            <person name="Bunk B."/>
            <person name="Rohde C."/>
        </authorList>
    </citation>
    <scope>NUCLEOTIDE SEQUENCE [LARGE SCALE GENOMIC DNA]</scope>
</reference>
<evidence type="ECO:0000313" key="2">
    <source>
        <dbReference type="Proteomes" id="UP000018886"/>
    </source>
</evidence>
<evidence type="ECO:0000313" key="1">
    <source>
        <dbReference type="EMBL" id="AHC56580.1"/>
    </source>
</evidence>
<organism evidence="1 2">
    <name type="scientific">Achromobacter phage JWDelta</name>
    <dbReference type="NCBI Taxonomy" id="1416008"/>
    <lineage>
        <taxon>Viruses</taxon>
        <taxon>Duplodnaviria</taxon>
        <taxon>Heunggongvirae</taxon>
        <taxon>Uroviricota</taxon>
        <taxon>Caudoviricetes</taxon>
        <taxon>Schitoviridae</taxon>
        <taxon>Rothmandenesvirinae</taxon>
        <taxon>Jwalphavirus</taxon>
        <taxon>Jwalphavirus jwalpha</taxon>
    </lineage>
</organism>
<accession>V9SKB4</accession>
<dbReference type="EMBL" id="KF787094">
    <property type="protein sequence ID" value="AHC56580.1"/>
    <property type="molecule type" value="Genomic_DNA"/>
</dbReference>
<sequence>MTPAKLLMYLVSALIAFLLLSAWVHASAPYIAAFIIVVIVWKFILPKETNDPDGDPPGKQ</sequence>
<name>V9SKB4_9CAUD</name>